<feature type="compositionally biased region" description="Polar residues" evidence="1">
    <location>
        <begin position="921"/>
        <end position="930"/>
    </location>
</feature>
<feature type="non-terminal residue" evidence="2">
    <location>
        <position position="936"/>
    </location>
</feature>
<evidence type="ECO:0000256" key="1">
    <source>
        <dbReference type="SAM" id="MobiDB-lite"/>
    </source>
</evidence>
<evidence type="ECO:0000313" key="2">
    <source>
        <dbReference type="EMBL" id="MED6159982.1"/>
    </source>
</evidence>
<feature type="region of interest" description="Disordered" evidence="1">
    <location>
        <begin position="906"/>
        <end position="936"/>
    </location>
</feature>
<gene>
    <name evidence="2" type="ORF">PIB30_047285</name>
</gene>
<organism evidence="2 3">
    <name type="scientific">Stylosanthes scabra</name>
    <dbReference type="NCBI Taxonomy" id="79078"/>
    <lineage>
        <taxon>Eukaryota</taxon>
        <taxon>Viridiplantae</taxon>
        <taxon>Streptophyta</taxon>
        <taxon>Embryophyta</taxon>
        <taxon>Tracheophyta</taxon>
        <taxon>Spermatophyta</taxon>
        <taxon>Magnoliopsida</taxon>
        <taxon>eudicotyledons</taxon>
        <taxon>Gunneridae</taxon>
        <taxon>Pentapetalae</taxon>
        <taxon>rosids</taxon>
        <taxon>fabids</taxon>
        <taxon>Fabales</taxon>
        <taxon>Fabaceae</taxon>
        <taxon>Papilionoideae</taxon>
        <taxon>50 kb inversion clade</taxon>
        <taxon>dalbergioids sensu lato</taxon>
        <taxon>Dalbergieae</taxon>
        <taxon>Pterocarpus clade</taxon>
        <taxon>Stylosanthes</taxon>
    </lineage>
</organism>
<accession>A0ABU6UFC2</accession>
<feature type="compositionally biased region" description="Pro residues" evidence="1">
    <location>
        <begin position="906"/>
        <end position="915"/>
    </location>
</feature>
<feature type="compositionally biased region" description="Pro residues" evidence="1">
    <location>
        <begin position="238"/>
        <end position="249"/>
    </location>
</feature>
<evidence type="ECO:0000313" key="3">
    <source>
        <dbReference type="Proteomes" id="UP001341840"/>
    </source>
</evidence>
<dbReference type="EMBL" id="JASCZI010121130">
    <property type="protein sequence ID" value="MED6159982.1"/>
    <property type="molecule type" value="Genomic_DNA"/>
</dbReference>
<proteinExistence type="predicted"/>
<reference evidence="2 3" key="1">
    <citation type="journal article" date="2023" name="Plants (Basel)">
        <title>Bridging the Gap: Combining Genomics and Transcriptomics Approaches to Understand Stylosanthes scabra, an Orphan Legume from the Brazilian Caatinga.</title>
        <authorList>
            <person name="Ferreira-Neto J.R.C."/>
            <person name="da Silva M.D."/>
            <person name="Binneck E."/>
            <person name="de Melo N.F."/>
            <person name="da Silva R.H."/>
            <person name="de Melo A.L.T.M."/>
            <person name="Pandolfi V."/>
            <person name="Bustamante F.O."/>
            <person name="Brasileiro-Vidal A.C."/>
            <person name="Benko-Iseppon A.M."/>
        </authorList>
    </citation>
    <scope>NUCLEOTIDE SEQUENCE [LARGE SCALE GENOMIC DNA]</scope>
    <source>
        <tissue evidence="2">Leaves</tissue>
    </source>
</reference>
<evidence type="ECO:0008006" key="4">
    <source>
        <dbReference type="Google" id="ProtNLM"/>
    </source>
</evidence>
<feature type="compositionally biased region" description="Polar residues" evidence="1">
    <location>
        <begin position="253"/>
        <end position="264"/>
    </location>
</feature>
<feature type="region of interest" description="Disordered" evidence="1">
    <location>
        <begin position="148"/>
        <end position="173"/>
    </location>
</feature>
<feature type="compositionally biased region" description="Polar residues" evidence="1">
    <location>
        <begin position="157"/>
        <end position="171"/>
    </location>
</feature>
<sequence length="936" mass="100451">MGFEIVLPVDGLPPTRPPIPPTNTHSMLTRLKIGNTHPKALRNSDTAHIQRPTTTPISSIEIVLPVDGPPPTRPPIPPTNTHSMLTRSKTGNTHPKALRNSHTADIQPPTTTPISGFEIVLPVDGPPPTCPPIPPTNTHPMLTRSKTGNTHPKALRNSDTADIQPPTTTPISGFEIVLPVDGPPPTRPHIPPTNTHSMLTRSKIGNTHPKALQNSDTADIQPPTTTPISGFEIVLPVDVPPPTRPPIPPTNTHSMLTRSKTGNTHPKALRNSDTAHIQPPTTTPISGIEIVLSVDGPPPTRPPIPPTNTHSMLTCSKTGNTHPKALRITNSTSNSESHILPKSVTHALQIPKCKEAMITEYKNSDTAHIQRPTTTPISGIEIVLPVDGPPPTRPPIPPANTHSMLTRSKIGNTHPKALRNSNTVHIQPPTTTPILGIEIVLPVDGPPPTRPPIPPTNTHSMLTRSKIDNTHPKALRDEKAIICKWVYAVKNNAKGELIRYKVGLVARGDVQTAVVDFDQNSDTADIQPPTTTPISGIEIVLPVDGPPPTRPPIPPTNTHSMLTRSKTGIEIVLPVDGPPPARPPIPLTNTHSMLNRSKIGNTHPKTLLNSDTADIQPPTTTPISGIEIVLPVDGRPPARPPIPPTNTHSMLTRSKIGNTHPKALRNSDTADIQPPTTTPISGFEIVLLVDGPPPTRPPIPPTNNHSMLTRSKTFLPVDGPPPTRPPIPPTNTHSMLTRSKTGNTHPMALRNSDTAHIQPPTTTPISGIEIVLPVDGPPLTRPPIPPTNTHSMLTRSKIGNTHPKALRDEKAISCKWVYAVKNNAKGELIRYRAGLVARGIEIVLPVDGPPPARPPIAPTNTHSMLTRSKIGNTHPKALRNSHTADIQPPTTTPISGFEIVLTVHGPPPTRPPIPPTNTQTMLTRSKTGNTHPKALR</sequence>
<comment type="caution">
    <text evidence="2">The sequence shown here is derived from an EMBL/GenBank/DDBJ whole genome shotgun (WGS) entry which is preliminary data.</text>
</comment>
<feature type="region of interest" description="Disordered" evidence="1">
    <location>
        <begin position="238"/>
        <end position="264"/>
    </location>
</feature>
<dbReference type="Proteomes" id="UP001341840">
    <property type="component" value="Unassembled WGS sequence"/>
</dbReference>
<name>A0ABU6UFC2_9FABA</name>
<keyword evidence="3" id="KW-1185">Reference proteome</keyword>
<protein>
    <recommendedName>
        <fullName evidence="4">Mucin-2-like</fullName>
    </recommendedName>
</protein>